<dbReference type="InterPro" id="IPR009078">
    <property type="entry name" value="Ferritin-like_SF"/>
</dbReference>
<reference evidence="1 2" key="1">
    <citation type="submission" date="2018-10" db="EMBL/GenBank/DDBJ databases">
        <title>Sinomicrobium pectinilyticum sp. nov., a pectinase-producing bacterium isolated from alkaline and saline soil, and emended description of the genus Sinomicrobium.</title>
        <authorList>
            <person name="Cheng B."/>
            <person name="Li C."/>
            <person name="Lai Q."/>
            <person name="Du M."/>
            <person name="Shao Z."/>
            <person name="Xu P."/>
            <person name="Yang C."/>
        </authorList>
    </citation>
    <scope>NUCLEOTIDE SEQUENCE [LARGE SCALE GENOMIC DNA]</scope>
    <source>
        <strain evidence="1 2">5DNS001</strain>
    </source>
</reference>
<protein>
    <submittedName>
        <fullName evidence="1">Ferritin-like domain-containing protein</fullName>
    </submittedName>
</protein>
<dbReference type="Pfam" id="PF13668">
    <property type="entry name" value="Ferritin_2"/>
    <property type="match status" value="1"/>
</dbReference>
<accession>A0A3N0ES93</accession>
<proteinExistence type="predicted"/>
<dbReference type="AlphaFoldDB" id="A0A3N0ES93"/>
<evidence type="ECO:0000313" key="1">
    <source>
        <dbReference type="EMBL" id="RNL90652.1"/>
    </source>
</evidence>
<dbReference type="SUPFAM" id="SSF47240">
    <property type="entry name" value="Ferritin-like"/>
    <property type="match status" value="1"/>
</dbReference>
<keyword evidence="2" id="KW-1185">Reference proteome</keyword>
<dbReference type="Proteomes" id="UP000267469">
    <property type="component" value="Unassembled WGS sequence"/>
</dbReference>
<dbReference type="OrthoDB" id="954262at2"/>
<dbReference type="EMBL" id="RJTM01000029">
    <property type="protein sequence ID" value="RNL90652.1"/>
    <property type="molecule type" value="Genomic_DNA"/>
</dbReference>
<sequence>MEIIKFLEAFTSDNLLARTSSRRAVFGTFGTLGKKAALAAIPFGLATAPSRTFAFQDQNAAIGALQLALTLEYLEAEFYIKALESGVLPSGSNAEAIYEQISKHETAHVDFLMAGLGDDAVDSPVFDFTAGGMFDPFNENGTGQEVAYAQLLALAQAFEDTGVRAYKGQAGNLMGTPFLTPALQIHSVEARHASEIRRLRARVMEMDLDQNMLGWITLNERGPGMPEATQAVYDGEENVIQGGVNLVNATNFDNIAVSQSYDEPMDGDTASAIAGLFIVS</sequence>
<comment type="caution">
    <text evidence="1">The sequence shown here is derived from an EMBL/GenBank/DDBJ whole genome shotgun (WGS) entry which is preliminary data.</text>
</comment>
<dbReference type="RefSeq" id="WP_123215030.1">
    <property type="nucleotide sequence ID" value="NZ_RJTM01000029.1"/>
</dbReference>
<gene>
    <name evidence="1" type="ORF">ED312_05605</name>
</gene>
<organism evidence="1 2">
    <name type="scientific">Sinomicrobium pectinilyticum</name>
    <dbReference type="NCBI Taxonomy" id="1084421"/>
    <lineage>
        <taxon>Bacteria</taxon>
        <taxon>Pseudomonadati</taxon>
        <taxon>Bacteroidota</taxon>
        <taxon>Flavobacteriia</taxon>
        <taxon>Flavobacteriales</taxon>
        <taxon>Flavobacteriaceae</taxon>
        <taxon>Sinomicrobium</taxon>
    </lineage>
</organism>
<evidence type="ECO:0000313" key="2">
    <source>
        <dbReference type="Proteomes" id="UP000267469"/>
    </source>
</evidence>
<name>A0A3N0ES93_SINP1</name>